<dbReference type="AlphaFoldDB" id="A0A427AS78"/>
<dbReference type="InterPro" id="IPR014743">
    <property type="entry name" value="Cl-channel_core"/>
</dbReference>
<dbReference type="PANTHER" id="PTHR43427:SF6">
    <property type="entry name" value="CHLORIDE CHANNEL PROTEIN CLC-E"/>
    <property type="match status" value="1"/>
</dbReference>
<feature type="transmembrane region" description="Helical" evidence="11">
    <location>
        <begin position="81"/>
        <end position="100"/>
    </location>
</feature>
<keyword evidence="6 11" id="KW-0406">Ion transport</keyword>
<comment type="similarity">
    <text evidence="2 11">Belongs to the chloride channel (TC 2.A.49) family.</text>
</comment>
<evidence type="ECO:0000256" key="4">
    <source>
        <dbReference type="ARBA" id="ARBA00022692"/>
    </source>
</evidence>
<proteinExistence type="inferred from homology"/>
<dbReference type="CDD" id="cd00400">
    <property type="entry name" value="Voltage_gated_ClC"/>
    <property type="match status" value="1"/>
</dbReference>
<keyword evidence="8" id="KW-0869">Chloride channel</keyword>
<evidence type="ECO:0000313" key="13">
    <source>
        <dbReference type="EMBL" id="RRT79102.1"/>
    </source>
</evidence>
<dbReference type="PROSITE" id="PS51371">
    <property type="entry name" value="CBS"/>
    <property type="match status" value="1"/>
</dbReference>
<dbReference type="PANTHER" id="PTHR43427">
    <property type="entry name" value="CHLORIDE CHANNEL PROTEIN CLC-E"/>
    <property type="match status" value="1"/>
</dbReference>
<feature type="region of interest" description="Disordered" evidence="12">
    <location>
        <begin position="1"/>
        <end position="50"/>
    </location>
</feature>
<keyword evidence="9 11" id="KW-0868">Chloride</keyword>
<dbReference type="GO" id="GO:0009535">
    <property type="term" value="C:chloroplast thylakoid membrane"/>
    <property type="evidence" value="ECO:0007669"/>
    <property type="project" value="TreeGrafter"/>
</dbReference>
<name>A0A427AS78_ENSVE</name>
<evidence type="ECO:0000256" key="7">
    <source>
        <dbReference type="ARBA" id="ARBA00023136"/>
    </source>
</evidence>
<evidence type="ECO:0000256" key="3">
    <source>
        <dbReference type="ARBA" id="ARBA00022448"/>
    </source>
</evidence>
<organism evidence="13 14">
    <name type="scientific">Ensete ventricosum</name>
    <name type="common">Abyssinian banana</name>
    <name type="synonym">Musa ensete</name>
    <dbReference type="NCBI Taxonomy" id="4639"/>
    <lineage>
        <taxon>Eukaryota</taxon>
        <taxon>Viridiplantae</taxon>
        <taxon>Streptophyta</taxon>
        <taxon>Embryophyta</taxon>
        <taxon>Tracheophyta</taxon>
        <taxon>Spermatophyta</taxon>
        <taxon>Magnoliopsida</taxon>
        <taxon>Liliopsida</taxon>
        <taxon>Zingiberales</taxon>
        <taxon>Musaceae</taxon>
        <taxon>Ensete</taxon>
    </lineage>
</organism>
<feature type="compositionally biased region" description="Basic residues" evidence="12">
    <location>
        <begin position="1"/>
        <end position="11"/>
    </location>
</feature>
<keyword evidence="3 11" id="KW-0813">Transport</keyword>
<evidence type="ECO:0000256" key="6">
    <source>
        <dbReference type="ARBA" id="ARBA00023065"/>
    </source>
</evidence>
<gene>
    <name evidence="13" type="ORF">B296_00002268</name>
</gene>
<dbReference type="Pfam" id="PF00571">
    <property type="entry name" value="CBS"/>
    <property type="match status" value="1"/>
</dbReference>
<dbReference type="Gene3D" id="1.10.3080.10">
    <property type="entry name" value="Clc chloride channel"/>
    <property type="match status" value="2"/>
</dbReference>
<comment type="caution">
    <text evidence="11">Lacks conserved residue(s) required for the propagation of feature annotation.</text>
</comment>
<dbReference type="GO" id="GO:0005254">
    <property type="term" value="F:chloride channel activity"/>
    <property type="evidence" value="ECO:0007669"/>
    <property type="project" value="UniProtKB-UniRule"/>
</dbReference>
<accession>A0A427AS78</accession>
<keyword evidence="5 11" id="KW-1133">Transmembrane helix</keyword>
<evidence type="ECO:0000256" key="5">
    <source>
        <dbReference type="ARBA" id="ARBA00022989"/>
    </source>
</evidence>
<evidence type="ECO:0000256" key="9">
    <source>
        <dbReference type="ARBA" id="ARBA00023214"/>
    </source>
</evidence>
<dbReference type="Pfam" id="PF00654">
    <property type="entry name" value="Voltage_CLC"/>
    <property type="match status" value="2"/>
</dbReference>
<comment type="caution">
    <text evidence="13">The sequence shown here is derived from an EMBL/GenBank/DDBJ whole genome shotgun (WGS) entry which is preliminary data.</text>
</comment>
<keyword evidence="10" id="KW-0407">Ion channel</keyword>
<evidence type="ECO:0000256" key="11">
    <source>
        <dbReference type="RuleBase" id="RU361221"/>
    </source>
</evidence>
<dbReference type="SUPFAM" id="SSF81340">
    <property type="entry name" value="Clc chloride channel"/>
    <property type="match status" value="1"/>
</dbReference>
<dbReference type="Gene3D" id="3.10.580.10">
    <property type="entry name" value="CBS-domain"/>
    <property type="match status" value="1"/>
</dbReference>
<dbReference type="GO" id="GO:0034707">
    <property type="term" value="C:chloride channel complex"/>
    <property type="evidence" value="ECO:0007669"/>
    <property type="project" value="UniProtKB-KW"/>
</dbReference>
<keyword evidence="7 11" id="KW-0472">Membrane</keyword>
<dbReference type="PRINTS" id="PR00762">
    <property type="entry name" value="CLCHANNEL"/>
</dbReference>
<dbReference type="InterPro" id="IPR046342">
    <property type="entry name" value="CBS_dom_sf"/>
</dbReference>
<dbReference type="InterPro" id="IPR001807">
    <property type="entry name" value="ClC"/>
</dbReference>
<evidence type="ECO:0000256" key="1">
    <source>
        <dbReference type="ARBA" id="ARBA00004141"/>
    </source>
</evidence>
<evidence type="ECO:0000256" key="8">
    <source>
        <dbReference type="ARBA" id="ARBA00023173"/>
    </source>
</evidence>
<evidence type="ECO:0000256" key="2">
    <source>
        <dbReference type="ARBA" id="ARBA00009476"/>
    </source>
</evidence>
<dbReference type="InterPro" id="IPR050368">
    <property type="entry name" value="ClC-type_chloride_channel"/>
</dbReference>
<sequence>MPLSFRRRNSTRPKPISVIRCSSSFPGPTDSDESPRDLGGGAGKDAKQAKEEIADHRLEKEQQLGTRMATAMGEAMPTKDFVTIAACVVGLLTGVCVVLFNNAVHEIRDFFWDGLPLRGASWLRERPLEEIWQRVILVPVCGGVIVGILNSLQDSLKDPSGRMVSAAKEAIRPILKTIAASVTLGTGNSLGPEGPSVEIGSAIAKGIGHVFEWRGGKSLSLVAAGSAAGISSGFNAAVAGCFFAVESVLWPSTADPFLSVSNSTSMVILSSVIASVVSEVGLGSDPAFTVPEYDFRSPSGTFRSYFFQLENKMLFVEDIEVFSVGMAATLAGVCQVPLTSVLLLFELTQDYRIVLPLLGAVGLSSWISSSQNLKRNVPRKLDELKENDKNGSQPPGLIYENQHTYHAAASAESGGIGLCELENSLCVFDVSAEVSSLAEKITVSQAMRTKFLTISMNTSVIEAVALMQVEKQSYAVIIDSTGFLVGLLLLEDIQNFGKVATTRGVETEQAEKILVSDICHLEGGGKCKAWTATPEMKLVTAESIMDSHGANHLPVVSQQIDGQESGQLVGLLDRECISIACRAVAAKEYLSHCTITTRRLESKS</sequence>
<evidence type="ECO:0000313" key="14">
    <source>
        <dbReference type="Proteomes" id="UP000287651"/>
    </source>
</evidence>
<dbReference type="SMART" id="SM00116">
    <property type="entry name" value="CBS"/>
    <property type="match status" value="2"/>
</dbReference>
<dbReference type="EMBL" id="AMZH03001495">
    <property type="protein sequence ID" value="RRT79102.1"/>
    <property type="molecule type" value="Genomic_DNA"/>
</dbReference>
<evidence type="ECO:0000256" key="10">
    <source>
        <dbReference type="ARBA" id="ARBA00023303"/>
    </source>
</evidence>
<evidence type="ECO:0000256" key="12">
    <source>
        <dbReference type="SAM" id="MobiDB-lite"/>
    </source>
</evidence>
<keyword evidence="4 11" id="KW-0812">Transmembrane</keyword>
<dbReference type="Proteomes" id="UP000287651">
    <property type="component" value="Unassembled WGS sequence"/>
</dbReference>
<reference evidence="13 14" key="1">
    <citation type="journal article" date="2014" name="Agronomy (Basel)">
        <title>A Draft Genome Sequence for Ensete ventricosum, the Drought-Tolerant Tree Against Hunger.</title>
        <authorList>
            <person name="Harrison J."/>
            <person name="Moore K.A."/>
            <person name="Paszkiewicz K."/>
            <person name="Jones T."/>
            <person name="Grant M."/>
            <person name="Ambacheew D."/>
            <person name="Muzemil S."/>
            <person name="Studholme D.J."/>
        </authorList>
    </citation>
    <scope>NUCLEOTIDE SEQUENCE [LARGE SCALE GENOMIC DNA]</scope>
</reference>
<comment type="subcellular location">
    <subcellularLocation>
        <location evidence="1 11">Membrane</location>
        <topology evidence="1 11">Multi-pass membrane protein</topology>
    </subcellularLocation>
</comment>
<dbReference type="InterPro" id="IPR000644">
    <property type="entry name" value="CBS_dom"/>
</dbReference>
<dbReference type="SUPFAM" id="SSF54631">
    <property type="entry name" value="CBS-domain pair"/>
    <property type="match status" value="1"/>
</dbReference>
<protein>
    <recommendedName>
        <fullName evidence="11">Chloride channel protein</fullName>
    </recommendedName>
</protein>